<feature type="transmembrane region" description="Helical" evidence="1">
    <location>
        <begin position="113"/>
        <end position="135"/>
    </location>
</feature>
<dbReference type="PANTHER" id="PTHR40465:SF1">
    <property type="entry name" value="DUF6534 DOMAIN-CONTAINING PROTEIN"/>
    <property type="match status" value="1"/>
</dbReference>
<evidence type="ECO:0000313" key="3">
    <source>
        <dbReference type="EMBL" id="KZP18571.1"/>
    </source>
</evidence>
<keyword evidence="4" id="KW-1185">Reference proteome</keyword>
<dbReference type="EMBL" id="KV417571">
    <property type="protein sequence ID" value="KZP18571.1"/>
    <property type="molecule type" value="Genomic_DNA"/>
</dbReference>
<reference evidence="3 4" key="1">
    <citation type="journal article" date="2016" name="Mol. Biol. Evol.">
        <title>Comparative Genomics of Early-Diverging Mushroom-Forming Fungi Provides Insights into the Origins of Lignocellulose Decay Capabilities.</title>
        <authorList>
            <person name="Nagy L.G."/>
            <person name="Riley R."/>
            <person name="Tritt A."/>
            <person name="Adam C."/>
            <person name="Daum C."/>
            <person name="Floudas D."/>
            <person name="Sun H."/>
            <person name="Yadav J.S."/>
            <person name="Pangilinan J."/>
            <person name="Larsson K.H."/>
            <person name="Matsuura K."/>
            <person name="Barry K."/>
            <person name="Labutti K."/>
            <person name="Kuo R."/>
            <person name="Ohm R.A."/>
            <person name="Bhattacharya S.S."/>
            <person name="Shirouzu T."/>
            <person name="Yoshinaga Y."/>
            <person name="Martin F.M."/>
            <person name="Grigoriev I.V."/>
            <person name="Hibbett D.S."/>
        </authorList>
    </citation>
    <scope>NUCLEOTIDE SEQUENCE [LARGE SCALE GENOMIC DNA]</scope>
    <source>
        <strain evidence="3 4">CBS 109695</strain>
    </source>
</reference>
<organism evidence="3 4">
    <name type="scientific">Athelia psychrophila</name>
    <dbReference type="NCBI Taxonomy" id="1759441"/>
    <lineage>
        <taxon>Eukaryota</taxon>
        <taxon>Fungi</taxon>
        <taxon>Dikarya</taxon>
        <taxon>Basidiomycota</taxon>
        <taxon>Agaricomycotina</taxon>
        <taxon>Agaricomycetes</taxon>
        <taxon>Agaricomycetidae</taxon>
        <taxon>Atheliales</taxon>
        <taxon>Atheliaceae</taxon>
        <taxon>Athelia</taxon>
    </lineage>
</organism>
<accession>A0A166H7R2</accession>
<keyword evidence="1" id="KW-0472">Membrane</keyword>
<evidence type="ECO:0000313" key="4">
    <source>
        <dbReference type="Proteomes" id="UP000076532"/>
    </source>
</evidence>
<dbReference type="InterPro" id="IPR045339">
    <property type="entry name" value="DUF6534"/>
</dbReference>
<feature type="transmembrane region" description="Helical" evidence="1">
    <location>
        <begin position="187"/>
        <end position="209"/>
    </location>
</feature>
<protein>
    <recommendedName>
        <fullName evidence="2">DUF6534 domain-containing protein</fullName>
    </recommendedName>
</protein>
<feature type="domain" description="DUF6534" evidence="2">
    <location>
        <begin position="262"/>
        <end position="349"/>
    </location>
</feature>
<dbReference type="Proteomes" id="UP000076532">
    <property type="component" value="Unassembled WGS sequence"/>
</dbReference>
<dbReference type="Pfam" id="PF20152">
    <property type="entry name" value="DUF6534"/>
    <property type="match status" value="1"/>
</dbReference>
<dbReference type="OrthoDB" id="2971182at2759"/>
<sequence>MDSEVARPPRSWPDVSTCRPGLIGCNLQVQGNAVIEASLRSLRDTPGRIAPVNSSVCFIPPLLRSSTSSLRSWVATGASVTGAVAATPLIWMSHIELAKPVTNVIEKTIGPGFIGFTITLSLWGISIAQTVFYYWSFPRDARANKLTVAFLTLAECINTVLLSDMYWEMLVVNKSPAHVPKFPWQLIMSFVVVTLITFIVQGFFTIRVWRVTRGNVPVIVFISITLLIEGVVLMYCSAKLDPEDFPTDPARTPLARLPFAAALVCDAAIAGSMTYYFNSYRTGMPRTEPVMQQLIWLSMNTGVLHCIVNGLTWFLWEVDPGGATVLAAQLMSSKLYVNSMLATLNSRKHFRAVVERSIDYTINMDAFDTSTLATE</sequence>
<dbReference type="AlphaFoldDB" id="A0A166H7R2"/>
<proteinExistence type="predicted"/>
<name>A0A166H7R2_9AGAM</name>
<feature type="transmembrane region" description="Helical" evidence="1">
    <location>
        <begin position="297"/>
        <end position="316"/>
    </location>
</feature>
<gene>
    <name evidence="3" type="ORF">FIBSPDRAFT_589678</name>
</gene>
<dbReference type="PANTHER" id="PTHR40465">
    <property type="entry name" value="CHROMOSOME 1, WHOLE GENOME SHOTGUN SEQUENCE"/>
    <property type="match status" value="1"/>
</dbReference>
<feature type="transmembrane region" description="Helical" evidence="1">
    <location>
        <begin position="255"/>
        <end position="277"/>
    </location>
</feature>
<feature type="transmembrane region" description="Helical" evidence="1">
    <location>
        <begin position="147"/>
        <end position="167"/>
    </location>
</feature>
<feature type="transmembrane region" description="Helical" evidence="1">
    <location>
        <begin position="216"/>
        <end position="235"/>
    </location>
</feature>
<keyword evidence="1" id="KW-1133">Transmembrane helix</keyword>
<keyword evidence="1" id="KW-0812">Transmembrane</keyword>
<feature type="transmembrane region" description="Helical" evidence="1">
    <location>
        <begin position="73"/>
        <end position="93"/>
    </location>
</feature>
<evidence type="ECO:0000259" key="2">
    <source>
        <dbReference type="Pfam" id="PF20152"/>
    </source>
</evidence>
<evidence type="ECO:0000256" key="1">
    <source>
        <dbReference type="SAM" id="Phobius"/>
    </source>
</evidence>
<dbReference type="STRING" id="436010.A0A166H7R2"/>